<evidence type="ECO:0000313" key="4">
    <source>
        <dbReference type="EMBL" id="QDV38461.1"/>
    </source>
</evidence>
<keyword evidence="4" id="KW-0328">Glycosyltransferase</keyword>
<protein>
    <submittedName>
        <fullName evidence="4">D-inositol 3-phosphate glycosyltransferase</fullName>
        <ecNumber evidence="4">2.4.1.250</ecNumber>
    </submittedName>
</protein>
<feature type="domain" description="Glycosyl transferase family 1" evidence="2">
    <location>
        <begin position="201"/>
        <end position="362"/>
    </location>
</feature>
<dbReference type="GO" id="GO:0009103">
    <property type="term" value="P:lipopolysaccharide biosynthetic process"/>
    <property type="evidence" value="ECO:0007669"/>
    <property type="project" value="TreeGrafter"/>
</dbReference>
<dbReference type="OrthoDB" id="283384at2"/>
<keyword evidence="5" id="KW-1185">Reference proteome</keyword>
<dbReference type="InterPro" id="IPR001296">
    <property type="entry name" value="Glyco_trans_1"/>
</dbReference>
<evidence type="ECO:0000313" key="5">
    <source>
        <dbReference type="Proteomes" id="UP000317835"/>
    </source>
</evidence>
<dbReference type="Pfam" id="PF13579">
    <property type="entry name" value="Glyco_trans_4_4"/>
    <property type="match status" value="1"/>
</dbReference>
<evidence type="ECO:0000259" key="3">
    <source>
        <dbReference type="Pfam" id="PF13579"/>
    </source>
</evidence>
<dbReference type="RefSeq" id="WP_145276964.1">
    <property type="nucleotide sequence ID" value="NZ_CP036426.1"/>
</dbReference>
<dbReference type="SUPFAM" id="SSF53756">
    <property type="entry name" value="UDP-Glycosyltransferase/glycogen phosphorylase"/>
    <property type="match status" value="1"/>
</dbReference>
<dbReference type="Gene3D" id="3.40.50.2000">
    <property type="entry name" value="Glycogen Phosphorylase B"/>
    <property type="match status" value="2"/>
</dbReference>
<accession>A0A518HC80</accession>
<dbReference type="InterPro" id="IPR028098">
    <property type="entry name" value="Glyco_trans_4-like_N"/>
</dbReference>
<dbReference type="GO" id="GO:0102710">
    <property type="term" value="F:D-inositol-3-phosphate glycosyltransferase activity"/>
    <property type="evidence" value="ECO:0007669"/>
    <property type="project" value="UniProtKB-EC"/>
</dbReference>
<dbReference type="KEGG" id="tpla:ElP_64160"/>
<dbReference type="PANTHER" id="PTHR46401:SF2">
    <property type="entry name" value="GLYCOSYLTRANSFERASE WBBK-RELATED"/>
    <property type="match status" value="1"/>
</dbReference>
<organism evidence="4 5">
    <name type="scientific">Tautonia plasticadhaerens</name>
    <dbReference type="NCBI Taxonomy" id="2527974"/>
    <lineage>
        <taxon>Bacteria</taxon>
        <taxon>Pseudomonadati</taxon>
        <taxon>Planctomycetota</taxon>
        <taxon>Planctomycetia</taxon>
        <taxon>Isosphaerales</taxon>
        <taxon>Isosphaeraceae</taxon>
        <taxon>Tautonia</taxon>
    </lineage>
</organism>
<dbReference type="Pfam" id="PF00534">
    <property type="entry name" value="Glycos_transf_1"/>
    <property type="match status" value="1"/>
</dbReference>
<dbReference type="EC" id="2.4.1.250" evidence="4"/>
<name>A0A518HC80_9BACT</name>
<feature type="domain" description="Glycosyltransferase subfamily 4-like N-terminal" evidence="3">
    <location>
        <begin position="15"/>
        <end position="177"/>
    </location>
</feature>
<keyword evidence="1 4" id="KW-0808">Transferase</keyword>
<dbReference type="EMBL" id="CP036426">
    <property type="protein sequence ID" value="QDV38461.1"/>
    <property type="molecule type" value="Genomic_DNA"/>
</dbReference>
<dbReference type="AlphaFoldDB" id="A0A518HC80"/>
<dbReference type="PANTHER" id="PTHR46401">
    <property type="entry name" value="GLYCOSYLTRANSFERASE WBBK-RELATED"/>
    <property type="match status" value="1"/>
</dbReference>
<dbReference type="CDD" id="cd03809">
    <property type="entry name" value="GT4_MtfB-like"/>
    <property type="match status" value="1"/>
</dbReference>
<reference evidence="4 5" key="1">
    <citation type="submission" date="2019-02" db="EMBL/GenBank/DDBJ databases">
        <title>Deep-cultivation of Planctomycetes and their phenomic and genomic characterization uncovers novel biology.</title>
        <authorList>
            <person name="Wiegand S."/>
            <person name="Jogler M."/>
            <person name="Boedeker C."/>
            <person name="Pinto D."/>
            <person name="Vollmers J."/>
            <person name="Rivas-Marin E."/>
            <person name="Kohn T."/>
            <person name="Peeters S.H."/>
            <person name="Heuer A."/>
            <person name="Rast P."/>
            <person name="Oberbeckmann S."/>
            <person name="Bunk B."/>
            <person name="Jeske O."/>
            <person name="Meyerdierks A."/>
            <person name="Storesund J.E."/>
            <person name="Kallscheuer N."/>
            <person name="Luecker S."/>
            <person name="Lage O.M."/>
            <person name="Pohl T."/>
            <person name="Merkel B.J."/>
            <person name="Hornburger P."/>
            <person name="Mueller R.-W."/>
            <person name="Bruemmer F."/>
            <person name="Labrenz M."/>
            <person name="Spormann A.M."/>
            <person name="Op den Camp H."/>
            <person name="Overmann J."/>
            <person name="Amann R."/>
            <person name="Jetten M.S.M."/>
            <person name="Mascher T."/>
            <person name="Medema M.H."/>
            <person name="Devos D.P."/>
            <person name="Kaster A.-K."/>
            <person name="Ovreas L."/>
            <person name="Rohde M."/>
            <person name="Galperin M.Y."/>
            <person name="Jogler C."/>
        </authorList>
    </citation>
    <scope>NUCLEOTIDE SEQUENCE [LARGE SCALE GENOMIC DNA]</scope>
    <source>
        <strain evidence="4 5">ElP</strain>
    </source>
</reference>
<dbReference type="Proteomes" id="UP000317835">
    <property type="component" value="Chromosome"/>
</dbReference>
<evidence type="ECO:0000256" key="1">
    <source>
        <dbReference type="ARBA" id="ARBA00022679"/>
    </source>
</evidence>
<evidence type="ECO:0000259" key="2">
    <source>
        <dbReference type="Pfam" id="PF00534"/>
    </source>
</evidence>
<sequence>MRVGFDGGCLSNRRGFGRFARSLLTALGTVETEHDLVVLIDEPSLETVRIPERFETVAVPVREAPSRAASAEGRRRVPDLLAFGRAAAGAGLDAMVFPSSYSFFPVWNVGRVVVTIFDALPLVYPELVFPSWRGRLFWTLKERLAARSADQILTTSDASRRDLVAHYRLPADRIGLIGAAPDPIFRPTASGPESEAALARYGLGPGERFLLYVGGLSPHKNLPRLISAFARSAPSDVRLAIVGDFGDVFHTHVPELRSEADRLGVTDRIVFTGFVPDPDLVFLYGRSVALVQPSLLEGFGLPPVEAMACGTPVLASSAGSLPEVVGDAGLFFDPTDPEAMAGAVATVLGDPDARRRIADRALERSAAFTWDAVARQLLGHLDVLLPVESPNRPEAA</sequence>
<gene>
    <name evidence="4" type="primary">mshA_9</name>
    <name evidence="4" type="ORF">ElP_64160</name>
</gene>
<proteinExistence type="predicted"/>